<sequence>MATTVITGAQVLVDGEHAPEGVSGIVVVDGRIVETGPGAELLDRWAERDHVDVDHFEGAFLLPGLVDAHVHLTFDATPGVDAATDLTESSAETLAARARVNARAALAAGVTTVRDLGDRSGIVRGLRDEIHAGGTTGPRILTSGVPLTVPGGHLHFLGGAVESDEEIRAAVRQRKDEGDDVIKVAVSGGHITAGSPPTWRSQFTEHQIQVLAQAAREAGLPTAAHAHAVEAIEFAARAGLTTIEHCSAEVAPDPHAGEAAPRTISFTDELVGLIHASGAAVDPTLTSGWIDKAPQDVGFKLIDRIRRLYAAGVPLIVGTDGGVAGSPFGSYAESLLVWLRAGLSNTEVLRLATAETADRIGLKGTTGRLQEGYAADVLIVQSDPRRDLRTVLRPVAVFARGELAGGRVPA</sequence>
<dbReference type="PANTHER" id="PTHR43135:SF3">
    <property type="entry name" value="ALPHA-D-RIBOSE 1-METHYLPHOSPHONATE 5-TRIPHOSPHATE DIPHOSPHATASE"/>
    <property type="match status" value="1"/>
</dbReference>
<dbReference type="SUPFAM" id="SSF51556">
    <property type="entry name" value="Metallo-dependent hydrolases"/>
    <property type="match status" value="1"/>
</dbReference>
<dbReference type="PANTHER" id="PTHR43135">
    <property type="entry name" value="ALPHA-D-RIBOSE 1-METHYLPHOSPHONATE 5-TRIPHOSPHATE DIPHOSPHATASE"/>
    <property type="match status" value="1"/>
</dbReference>
<protein>
    <submittedName>
        <fullName evidence="2">Imidazolonepropionase-like amidohydrolase</fullName>
    </submittedName>
</protein>
<dbReference type="InterPro" id="IPR006680">
    <property type="entry name" value="Amidohydro-rel"/>
</dbReference>
<evidence type="ECO:0000313" key="2">
    <source>
        <dbReference type="EMBL" id="NIH57830.1"/>
    </source>
</evidence>
<keyword evidence="3" id="KW-1185">Reference proteome</keyword>
<dbReference type="InterPro" id="IPR011059">
    <property type="entry name" value="Metal-dep_hydrolase_composite"/>
</dbReference>
<name>A0ABX0SHF0_9ACTN</name>
<proteinExistence type="predicted"/>
<dbReference type="Gene3D" id="3.20.20.140">
    <property type="entry name" value="Metal-dependent hydrolases"/>
    <property type="match status" value="1"/>
</dbReference>
<dbReference type="Proteomes" id="UP000749311">
    <property type="component" value="Unassembled WGS sequence"/>
</dbReference>
<dbReference type="RefSeq" id="WP_167168188.1">
    <property type="nucleotide sequence ID" value="NZ_BAAAOO010000007.1"/>
</dbReference>
<evidence type="ECO:0000259" key="1">
    <source>
        <dbReference type="Pfam" id="PF01979"/>
    </source>
</evidence>
<feature type="domain" description="Amidohydrolase-related" evidence="1">
    <location>
        <begin position="60"/>
        <end position="401"/>
    </location>
</feature>
<evidence type="ECO:0000313" key="3">
    <source>
        <dbReference type="Proteomes" id="UP000749311"/>
    </source>
</evidence>
<dbReference type="InterPro" id="IPR051781">
    <property type="entry name" value="Metallo-dep_Hydrolase"/>
</dbReference>
<dbReference type="SUPFAM" id="SSF51338">
    <property type="entry name" value="Composite domain of metallo-dependent hydrolases"/>
    <property type="match status" value="1"/>
</dbReference>
<dbReference type="InterPro" id="IPR032466">
    <property type="entry name" value="Metal_Hydrolase"/>
</dbReference>
<dbReference type="EMBL" id="JAAMOZ010000001">
    <property type="protein sequence ID" value="NIH57830.1"/>
    <property type="molecule type" value="Genomic_DNA"/>
</dbReference>
<organism evidence="2 3">
    <name type="scientific">Brooklawnia cerclae</name>
    <dbReference type="NCBI Taxonomy" id="349934"/>
    <lineage>
        <taxon>Bacteria</taxon>
        <taxon>Bacillati</taxon>
        <taxon>Actinomycetota</taxon>
        <taxon>Actinomycetes</taxon>
        <taxon>Propionibacteriales</taxon>
        <taxon>Propionibacteriaceae</taxon>
        <taxon>Brooklawnia</taxon>
    </lineage>
</organism>
<gene>
    <name evidence="2" type="ORF">FB473_002475</name>
</gene>
<accession>A0ABX0SHF0</accession>
<comment type="caution">
    <text evidence="2">The sequence shown here is derived from an EMBL/GenBank/DDBJ whole genome shotgun (WGS) entry which is preliminary data.</text>
</comment>
<dbReference type="Gene3D" id="2.30.40.10">
    <property type="entry name" value="Urease, subunit C, domain 1"/>
    <property type="match status" value="1"/>
</dbReference>
<dbReference type="Pfam" id="PF01979">
    <property type="entry name" value="Amidohydro_1"/>
    <property type="match status" value="1"/>
</dbReference>
<reference evidence="2 3" key="1">
    <citation type="submission" date="2020-02" db="EMBL/GenBank/DDBJ databases">
        <title>Sequencing the genomes of 1000 actinobacteria strains.</title>
        <authorList>
            <person name="Klenk H.-P."/>
        </authorList>
    </citation>
    <scope>NUCLEOTIDE SEQUENCE [LARGE SCALE GENOMIC DNA]</scope>
    <source>
        <strain evidence="2 3">DSM 19609</strain>
    </source>
</reference>